<dbReference type="Proteomes" id="UP001164776">
    <property type="component" value="Unassembled WGS sequence"/>
</dbReference>
<proteinExistence type="predicted"/>
<organism evidence="1 2">
    <name type="scientific">Paspalum vaginatum</name>
    <name type="common">seashore paspalum</name>
    <dbReference type="NCBI Taxonomy" id="158149"/>
    <lineage>
        <taxon>Eukaryota</taxon>
        <taxon>Viridiplantae</taxon>
        <taxon>Streptophyta</taxon>
        <taxon>Embryophyta</taxon>
        <taxon>Tracheophyta</taxon>
        <taxon>Spermatophyta</taxon>
        <taxon>Magnoliopsida</taxon>
        <taxon>Liliopsida</taxon>
        <taxon>Poales</taxon>
        <taxon>Poaceae</taxon>
        <taxon>PACMAD clade</taxon>
        <taxon>Panicoideae</taxon>
        <taxon>Andropogonodae</taxon>
        <taxon>Paspaleae</taxon>
        <taxon>Paspalinae</taxon>
        <taxon>Paspalum</taxon>
    </lineage>
</organism>
<dbReference type="OrthoDB" id="1002684at2759"/>
<sequence length="106" mass="11871">MWVVWTAHNERCHGKENVNLLQACRWAKEIAYDLIASVEYISGKKDNPQVMKWNSPPPGVVKINVDAAFHDGRQQGAIGVIIRGGKDEVIIAKCKWYASVPNILTI</sequence>
<comment type="caution">
    <text evidence="1">The sequence shown here is derived from an EMBL/GenBank/DDBJ whole genome shotgun (WGS) entry which is preliminary data.</text>
</comment>
<evidence type="ECO:0000313" key="2">
    <source>
        <dbReference type="Proteomes" id="UP001164776"/>
    </source>
</evidence>
<evidence type="ECO:0008006" key="3">
    <source>
        <dbReference type="Google" id="ProtNLM"/>
    </source>
</evidence>
<evidence type="ECO:0000313" key="1">
    <source>
        <dbReference type="EMBL" id="KAJ1255473.1"/>
    </source>
</evidence>
<accession>A0A9W8CE62</accession>
<name>A0A9W8CE62_9POAL</name>
<keyword evidence="2" id="KW-1185">Reference proteome</keyword>
<dbReference type="EMBL" id="MU629697">
    <property type="protein sequence ID" value="KAJ1255473.1"/>
    <property type="molecule type" value="Genomic_DNA"/>
</dbReference>
<dbReference type="AlphaFoldDB" id="A0A9W8CE62"/>
<reference evidence="1 2" key="1">
    <citation type="submission" date="2022-10" db="EMBL/GenBank/DDBJ databases">
        <title>WGS assembly of Paspalum vaginatum 540-79.</title>
        <authorList>
            <person name="Sun G."/>
            <person name="Wase N."/>
            <person name="Shu S."/>
            <person name="Jenkins J."/>
            <person name="Zhou B."/>
            <person name="Torres-Rodriguez J."/>
            <person name="Chen C."/>
            <person name="Sandor L."/>
            <person name="Plott C."/>
            <person name="Yoshinga Y."/>
            <person name="Daum C."/>
            <person name="Qi P."/>
            <person name="Barry K."/>
            <person name="Lipzen A."/>
            <person name="Berry L."/>
            <person name="Pedersen C."/>
            <person name="Gottilla T."/>
            <person name="Foltz A."/>
            <person name="Yu H."/>
            <person name="O'Malley R."/>
            <person name="Zhang C."/>
            <person name="Devos K."/>
            <person name="Sigmon B."/>
            <person name="Yu B."/>
            <person name="Obata T."/>
            <person name="Schmutz J."/>
            <person name="Schnable J."/>
        </authorList>
    </citation>
    <scope>NUCLEOTIDE SEQUENCE [LARGE SCALE GENOMIC DNA]</scope>
    <source>
        <strain evidence="2">cv. 540-79</strain>
    </source>
</reference>
<gene>
    <name evidence="1" type="ORF">BS78_K206600</name>
</gene>
<protein>
    <recommendedName>
        <fullName evidence="3">RNase H type-1 domain-containing protein</fullName>
    </recommendedName>
</protein>